<dbReference type="CDD" id="cd07205">
    <property type="entry name" value="Pat_PNPLA6_PNPLA7_NTE1_like"/>
    <property type="match status" value="1"/>
</dbReference>
<dbReference type="Gene3D" id="3.10.20.310">
    <property type="entry name" value="membrane protein fhac"/>
    <property type="match status" value="1"/>
</dbReference>
<dbReference type="Proteomes" id="UP000287701">
    <property type="component" value="Chromosome"/>
</dbReference>
<dbReference type="InterPro" id="IPR050301">
    <property type="entry name" value="NTE"/>
</dbReference>
<dbReference type="AlphaFoldDB" id="A0A410JUB6"/>
<keyword evidence="2 4" id="KW-0442">Lipid degradation</keyword>
<evidence type="ECO:0000313" key="7">
    <source>
        <dbReference type="EMBL" id="QAR31772.1"/>
    </source>
</evidence>
<feature type="active site" description="Proton acceptor" evidence="4">
    <location>
        <position position="205"/>
    </location>
</feature>
<dbReference type="GO" id="GO:0016042">
    <property type="term" value="P:lipid catabolic process"/>
    <property type="evidence" value="ECO:0007669"/>
    <property type="project" value="UniProtKB-UniRule"/>
</dbReference>
<dbReference type="InterPro" id="IPR016035">
    <property type="entry name" value="Acyl_Trfase/lysoPLipase"/>
</dbReference>
<dbReference type="RefSeq" id="WP_128502209.1">
    <property type="nucleotide sequence ID" value="NZ_CP035107.1"/>
</dbReference>
<dbReference type="SUPFAM" id="SSF52151">
    <property type="entry name" value="FabD/lysophospholipase-like"/>
    <property type="match status" value="1"/>
</dbReference>
<feature type="short sequence motif" description="GXGXXG" evidence="4">
    <location>
        <begin position="32"/>
        <end position="37"/>
    </location>
</feature>
<dbReference type="EMBL" id="CP035107">
    <property type="protein sequence ID" value="QAR31772.1"/>
    <property type="molecule type" value="Genomic_DNA"/>
</dbReference>
<dbReference type="PANTHER" id="PTHR14226:SF29">
    <property type="entry name" value="NEUROPATHY TARGET ESTERASE SWS"/>
    <property type="match status" value="1"/>
</dbReference>
<dbReference type="Pfam" id="PF01734">
    <property type="entry name" value="Patatin"/>
    <property type="match status" value="1"/>
</dbReference>
<feature type="domain" description="PNPLA" evidence="6">
    <location>
        <begin position="28"/>
        <end position="218"/>
    </location>
</feature>
<dbReference type="PANTHER" id="PTHR14226">
    <property type="entry name" value="NEUROPATHY TARGET ESTERASE/SWISS CHEESE D.MELANOGASTER"/>
    <property type="match status" value="1"/>
</dbReference>
<organism evidence="7 8">
    <name type="scientific">Ornithobacterium rhinotracheale</name>
    <dbReference type="NCBI Taxonomy" id="28251"/>
    <lineage>
        <taxon>Bacteria</taxon>
        <taxon>Pseudomonadati</taxon>
        <taxon>Bacteroidota</taxon>
        <taxon>Flavobacteriia</taxon>
        <taxon>Flavobacteriales</taxon>
        <taxon>Weeksellaceae</taxon>
        <taxon>Ornithobacterium</taxon>
    </lineage>
</organism>
<evidence type="ECO:0000259" key="6">
    <source>
        <dbReference type="PROSITE" id="PS51635"/>
    </source>
</evidence>
<gene>
    <name evidence="7" type="ORF">EQP59_10675</name>
</gene>
<dbReference type="InterPro" id="IPR043864">
    <property type="entry name" value="Omp85-like_dom"/>
</dbReference>
<evidence type="ECO:0000256" key="5">
    <source>
        <dbReference type="SAM" id="SignalP"/>
    </source>
</evidence>
<feature type="short sequence motif" description="DGA/G" evidence="4">
    <location>
        <begin position="205"/>
        <end position="207"/>
    </location>
</feature>
<proteinExistence type="predicted"/>
<keyword evidence="3 4" id="KW-0443">Lipid metabolism</keyword>
<evidence type="ECO:0000256" key="3">
    <source>
        <dbReference type="ARBA" id="ARBA00023098"/>
    </source>
</evidence>
<feature type="active site" description="Nucleophile" evidence="4">
    <location>
        <position position="61"/>
    </location>
</feature>
<evidence type="ECO:0000313" key="8">
    <source>
        <dbReference type="Proteomes" id="UP000287701"/>
    </source>
</evidence>
<dbReference type="OrthoDB" id="9770965at2"/>
<dbReference type="Gene3D" id="3.40.1090.10">
    <property type="entry name" value="Cytosolic phospholipase A2 catalytic domain"/>
    <property type="match status" value="1"/>
</dbReference>
<feature type="signal peptide" evidence="5">
    <location>
        <begin position="1"/>
        <end position="19"/>
    </location>
</feature>
<keyword evidence="1 4" id="KW-0378">Hydrolase</keyword>
<dbReference type="PROSITE" id="PS51635">
    <property type="entry name" value="PNPLA"/>
    <property type="match status" value="1"/>
</dbReference>
<reference evidence="7 8" key="1">
    <citation type="submission" date="2019-01" db="EMBL/GenBank/DDBJ databases">
        <title>Whole Genome of Ornithobacterium rhinotracheale FARPER-174b.</title>
        <authorList>
            <person name="Tataje-Lavanda L.A."/>
            <person name="Montalvan A."/>
            <person name="Montesinos R."/>
            <person name="Zimic M."/>
            <person name="Fernandez-Sanchez M."/>
            <person name="Fernandez-Diaz M."/>
        </authorList>
    </citation>
    <scope>NUCLEOTIDE SEQUENCE [LARGE SCALE GENOMIC DNA]</scope>
    <source>
        <strain evidence="7 8">FARPER-174b</strain>
    </source>
</reference>
<feature type="chain" id="PRO_5019323391" evidence="5">
    <location>
        <begin position="20"/>
        <end position="726"/>
    </location>
</feature>
<protein>
    <submittedName>
        <fullName evidence="7">Patatin</fullName>
    </submittedName>
</protein>
<evidence type="ECO:0000256" key="1">
    <source>
        <dbReference type="ARBA" id="ARBA00022801"/>
    </source>
</evidence>
<accession>A0A410JUB6</accession>
<dbReference type="Pfam" id="PF19143">
    <property type="entry name" value="Omp85_2"/>
    <property type="match status" value="1"/>
</dbReference>
<name>A0A410JUB6_ORNRH</name>
<sequence>MRKNYVLALFCVLFNLVYAQENRPKIGLVLSGGGAKGYAHVGVLEELEKAQIPIDYIGGTSMGAIVGGLYASGYSASDLKKILKEIDFEKIIYDEQNREDAPFFQKQYEEKYLISLTFNHFKLSLPKSISKGHGTLNTLVKYLQHTHDNNDFSQLNIPFLCIATNLETGKQKVFKEGFLPQVVFASGAYPTLFAPVKIDSAFYIDGGVVNNYPVQEVKDMGADIIIGVDLGEGLMKEKDIKNVANILEQIVSYGIESKTEEQRKKVDIAIKPNIVGFSVMDFEAKDTLISIGKKAVLDIKPQIDSLSKIVGKHKRETNISLIDDIYLVDDVNISGLKSYTKNYVLGKMGIKFPQAVKYDMILKGINALYSTGNFKEINNRLEKDEKGNNILYLDIVENTDNLYVKAGLHYDELFKSSLLLNFTAKNIISINTTLSVDLVVGDNPRYYVNYFVDNGIKPSFGVNSAFQQFSVLNQLNQVVVPNLNYDVKTFKNQFYMQSTLKERYAVGLGFEHQYLKIETQNLSDDDSNKSLANNHYYTPYTFIKIDNRDHNYYPTKGLMFDGEMRYIVASSRENFNPILYLKSDLKMNFPLSENFSILTGGRFNTFFGTREVSNGLIFNIGGLQQQVILNSSPFYGLNFGSIVANNMFELSGGFQYNFLKKHYLRANANILSIADKLNHLSFIDYAYQGYGVTYSYDSPFGPLSGTLSYSPQYGKVIPYVSLGYWF</sequence>
<evidence type="ECO:0000256" key="4">
    <source>
        <dbReference type="PROSITE-ProRule" id="PRU01161"/>
    </source>
</evidence>
<dbReference type="GO" id="GO:0016787">
    <property type="term" value="F:hydrolase activity"/>
    <property type="evidence" value="ECO:0007669"/>
    <property type="project" value="UniProtKB-UniRule"/>
</dbReference>
<dbReference type="InterPro" id="IPR002641">
    <property type="entry name" value="PNPLA_dom"/>
</dbReference>
<evidence type="ECO:0000256" key="2">
    <source>
        <dbReference type="ARBA" id="ARBA00022963"/>
    </source>
</evidence>
<feature type="short sequence motif" description="GXSXG" evidence="4">
    <location>
        <begin position="59"/>
        <end position="63"/>
    </location>
</feature>
<keyword evidence="5" id="KW-0732">Signal</keyword>